<evidence type="ECO:0000313" key="3">
    <source>
        <dbReference type="Proteomes" id="UP000327493"/>
    </source>
</evidence>
<protein>
    <submittedName>
        <fullName evidence="2">Uncharacterized protein</fullName>
    </submittedName>
</protein>
<feature type="compositionally biased region" description="Basic and acidic residues" evidence="1">
    <location>
        <begin position="22"/>
        <end position="51"/>
    </location>
</feature>
<dbReference type="AlphaFoldDB" id="A0A5J5CTV5"/>
<sequence>MLVPPDPNDDRRVEFVALTAVHTERSEPSSPERGHPSHRTERQGRCSEVPRSDATASKTELD</sequence>
<evidence type="ECO:0000313" key="2">
    <source>
        <dbReference type="EMBL" id="KAA8585888.1"/>
    </source>
</evidence>
<proteinExistence type="predicted"/>
<comment type="caution">
    <text evidence="2">The sequence shown here is derived from an EMBL/GenBank/DDBJ whole genome shotgun (WGS) entry which is preliminary data.</text>
</comment>
<name>A0A5J5CTV5_9PERO</name>
<organism evidence="2 3">
    <name type="scientific">Etheostoma spectabile</name>
    <name type="common">orangethroat darter</name>
    <dbReference type="NCBI Taxonomy" id="54343"/>
    <lineage>
        <taxon>Eukaryota</taxon>
        <taxon>Metazoa</taxon>
        <taxon>Chordata</taxon>
        <taxon>Craniata</taxon>
        <taxon>Vertebrata</taxon>
        <taxon>Euteleostomi</taxon>
        <taxon>Actinopterygii</taxon>
        <taxon>Neopterygii</taxon>
        <taxon>Teleostei</taxon>
        <taxon>Neoteleostei</taxon>
        <taxon>Acanthomorphata</taxon>
        <taxon>Eupercaria</taxon>
        <taxon>Perciformes</taxon>
        <taxon>Percoidei</taxon>
        <taxon>Percidae</taxon>
        <taxon>Etheostomatinae</taxon>
        <taxon>Etheostoma</taxon>
    </lineage>
</organism>
<dbReference type="EMBL" id="VOFY01000014">
    <property type="protein sequence ID" value="KAA8585888.1"/>
    <property type="molecule type" value="Genomic_DNA"/>
</dbReference>
<dbReference type="Proteomes" id="UP000327493">
    <property type="component" value="Chromosome 14"/>
</dbReference>
<keyword evidence="3" id="KW-1185">Reference proteome</keyword>
<gene>
    <name evidence="2" type="ORF">FQN60_007457</name>
</gene>
<accession>A0A5J5CTV5</accession>
<reference evidence="2 3" key="1">
    <citation type="submission" date="2019-08" db="EMBL/GenBank/DDBJ databases">
        <title>A chromosome-level genome assembly, high-density linkage maps, and genome scans reveal the genomic architecture of hybrid incompatibilities underlying speciation via character displacement in darters (Percidae: Etheostominae).</title>
        <authorList>
            <person name="Moran R.L."/>
            <person name="Catchen J.M."/>
            <person name="Fuller R.C."/>
        </authorList>
    </citation>
    <scope>NUCLEOTIDE SEQUENCE [LARGE SCALE GENOMIC DNA]</scope>
    <source>
        <strain evidence="2">EspeVRDwgs_2016</strain>
        <tissue evidence="2">Muscle</tissue>
    </source>
</reference>
<evidence type="ECO:0000256" key="1">
    <source>
        <dbReference type="SAM" id="MobiDB-lite"/>
    </source>
</evidence>
<feature type="region of interest" description="Disordered" evidence="1">
    <location>
        <begin position="20"/>
        <end position="62"/>
    </location>
</feature>